<dbReference type="PANTHER" id="PTHR10046">
    <property type="entry name" value="ATP DEPENDENT LON PROTEASE FAMILY MEMBER"/>
    <property type="match status" value="1"/>
</dbReference>
<dbReference type="Pfam" id="PF13180">
    <property type="entry name" value="PDZ_2"/>
    <property type="match status" value="1"/>
</dbReference>
<dbReference type="InterPro" id="IPR020568">
    <property type="entry name" value="Ribosomal_Su5_D2-typ_SF"/>
</dbReference>
<dbReference type="InterPro" id="IPR008269">
    <property type="entry name" value="Lon_proteolytic"/>
</dbReference>
<evidence type="ECO:0000313" key="4">
    <source>
        <dbReference type="EMBL" id="MFF5293831.1"/>
    </source>
</evidence>
<evidence type="ECO:0000259" key="3">
    <source>
        <dbReference type="PROSITE" id="PS51786"/>
    </source>
</evidence>
<feature type="domain" description="Lon proteolytic" evidence="3">
    <location>
        <begin position="233"/>
        <end position="330"/>
    </location>
</feature>
<dbReference type="Proteomes" id="UP001602245">
    <property type="component" value="Unassembled WGS sequence"/>
</dbReference>
<dbReference type="Pfam" id="PF05362">
    <property type="entry name" value="Lon_C"/>
    <property type="match status" value="1"/>
</dbReference>
<dbReference type="EMBL" id="JBIAZU010000005">
    <property type="protein sequence ID" value="MFF5293831.1"/>
    <property type="molecule type" value="Genomic_DNA"/>
</dbReference>
<sequence>MRRRGVTVILGALLTALLAVGVMAAPLPYVVLKPGPTVNTLGSSDGTEVIQVTNSKTTESSGQLRLTTVNVQSQVELVWAISSWFSKKDAVVPRALIYPPGQTEKQVEQQNAQEWTESQDSAVTVALTKLGYPVQTYVKSVTAGGAATGLLKAGDVITSVNGAKVTSPTALTDALRAKPAGTTFTIGYTRSGQDATVKVTTKASGSDKTPRLGIEIDTKQNAPFKVEIDLDKIGGPSAGLMFTLGIIDKLEPEDLTGGKIIAGTGTIDDAGNVGPIGGIPQKLVGAKSAGAQIFLVPKDNCAEALKNAVSGLPMAEVATVDDALTALKTFIAGGTPKPCSAS</sequence>
<comment type="catalytic activity">
    <reaction evidence="1">
        <text>Hydrolysis of proteins in presence of ATP.</text>
        <dbReference type="EC" id="3.4.21.53"/>
    </reaction>
</comment>
<keyword evidence="1" id="KW-0378">Hydrolase</keyword>
<evidence type="ECO:0000259" key="2">
    <source>
        <dbReference type="PROSITE" id="PS50106"/>
    </source>
</evidence>
<keyword evidence="5" id="KW-1185">Reference proteome</keyword>
<feature type="active site" evidence="1">
    <location>
        <position position="237"/>
    </location>
</feature>
<dbReference type="SMART" id="SM00228">
    <property type="entry name" value="PDZ"/>
    <property type="match status" value="1"/>
</dbReference>
<accession>A0ABW6WKL5</accession>
<gene>
    <name evidence="4" type="ORF">ACFY35_30740</name>
</gene>
<organism evidence="4 5">
    <name type="scientific">Paractinoplanes globisporus</name>
    <dbReference type="NCBI Taxonomy" id="113565"/>
    <lineage>
        <taxon>Bacteria</taxon>
        <taxon>Bacillati</taxon>
        <taxon>Actinomycetota</taxon>
        <taxon>Actinomycetes</taxon>
        <taxon>Micromonosporales</taxon>
        <taxon>Micromonosporaceae</taxon>
        <taxon>Paractinoplanes</taxon>
    </lineage>
</organism>
<reference evidence="4 5" key="1">
    <citation type="submission" date="2024-10" db="EMBL/GenBank/DDBJ databases">
        <title>The Natural Products Discovery Center: Release of the First 8490 Sequenced Strains for Exploring Actinobacteria Biosynthetic Diversity.</title>
        <authorList>
            <person name="Kalkreuter E."/>
            <person name="Kautsar S.A."/>
            <person name="Yang D."/>
            <person name="Bader C.D."/>
            <person name="Teijaro C.N."/>
            <person name="Fluegel L."/>
            <person name="Davis C.M."/>
            <person name="Simpson J.R."/>
            <person name="Lauterbach L."/>
            <person name="Steele A.D."/>
            <person name="Gui C."/>
            <person name="Meng S."/>
            <person name="Li G."/>
            <person name="Viehrig K."/>
            <person name="Ye F."/>
            <person name="Su P."/>
            <person name="Kiefer A.F."/>
            <person name="Nichols A."/>
            <person name="Cepeda A.J."/>
            <person name="Yan W."/>
            <person name="Fan B."/>
            <person name="Jiang Y."/>
            <person name="Adhikari A."/>
            <person name="Zheng C.-J."/>
            <person name="Schuster L."/>
            <person name="Cowan T.M."/>
            <person name="Smanski M.J."/>
            <person name="Chevrette M.G."/>
            <person name="De Carvalho L.P.S."/>
            <person name="Shen B."/>
        </authorList>
    </citation>
    <scope>NUCLEOTIDE SEQUENCE [LARGE SCALE GENOMIC DNA]</scope>
    <source>
        <strain evidence="4 5">NPDC000087</strain>
    </source>
</reference>
<dbReference type="InterPro" id="IPR001478">
    <property type="entry name" value="PDZ"/>
</dbReference>
<comment type="caution">
    <text evidence="4">The sequence shown here is derived from an EMBL/GenBank/DDBJ whole genome shotgun (WGS) entry which is preliminary data.</text>
</comment>
<dbReference type="EC" id="3.4.21.53" evidence="1"/>
<dbReference type="PROSITE" id="PS51786">
    <property type="entry name" value="LON_PROTEOLYTIC"/>
    <property type="match status" value="1"/>
</dbReference>
<comment type="similarity">
    <text evidence="1">Belongs to the peptidase S16 family.</text>
</comment>
<dbReference type="RefSeq" id="WP_020513784.1">
    <property type="nucleotide sequence ID" value="NZ_JBIAZU010000005.1"/>
</dbReference>
<name>A0ABW6WKL5_9ACTN</name>
<keyword evidence="1" id="KW-0645">Protease</keyword>
<dbReference type="Gene3D" id="3.30.230.10">
    <property type="match status" value="1"/>
</dbReference>
<dbReference type="SUPFAM" id="SSF54211">
    <property type="entry name" value="Ribosomal protein S5 domain 2-like"/>
    <property type="match status" value="1"/>
</dbReference>
<feature type="active site" evidence="1">
    <location>
        <position position="282"/>
    </location>
</feature>
<keyword evidence="1" id="KW-0720">Serine protease</keyword>
<protein>
    <recommendedName>
        <fullName evidence="1">endopeptidase La</fullName>
        <ecNumber evidence="1">3.4.21.53</ecNumber>
    </recommendedName>
</protein>
<dbReference type="SUPFAM" id="SSF50156">
    <property type="entry name" value="PDZ domain-like"/>
    <property type="match status" value="1"/>
</dbReference>
<evidence type="ECO:0000256" key="1">
    <source>
        <dbReference type="PROSITE-ProRule" id="PRU01122"/>
    </source>
</evidence>
<feature type="domain" description="PDZ" evidence="2">
    <location>
        <begin position="130"/>
        <end position="190"/>
    </location>
</feature>
<evidence type="ECO:0000313" key="5">
    <source>
        <dbReference type="Proteomes" id="UP001602245"/>
    </source>
</evidence>
<dbReference type="InterPro" id="IPR036034">
    <property type="entry name" value="PDZ_sf"/>
</dbReference>
<proteinExistence type="inferred from homology"/>
<dbReference type="InterPro" id="IPR027065">
    <property type="entry name" value="Lon_Prtase"/>
</dbReference>
<dbReference type="PROSITE" id="PS50106">
    <property type="entry name" value="PDZ"/>
    <property type="match status" value="1"/>
</dbReference>
<dbReference type="InterPro" id="IPR014721">
    <property type="entry name" value="Ribsml_uS5_D2-typ_fold_subgr"/>
</dbReference>